<dbReference type="Proteomes" id="UP000198555">
    <property type="component" value="Unassembled WGS sequence"/>
</dbReference>
<dbReference type="SUPFAM" id="SSF51735">
    <property type="entry name" value="NAD(P)-binding Rossmann-fold domains"/>
    <property type="match status" value="1"/>
</dbReference>
<protein>
    <submittedName>
        <fullName evidence="4">Short-chain dehydrogenase</fullName>
    </submittedName>
</protein>
<evidence type="ECO:0000256" key="2">
    <source>
        <dbReference type="ARBA" id="ARBA00023002"/>
    </source>
</evidence>
<dbReference type="STRING" id="420404.SAMN05421793_1685"/>
<dbReference type="InterPro" id="IPR020904">
    <property type="entry name" value="Sc_DH/Rdtase_CS"/>
</dbReference>
<evidence type="ECO:0000313" key="5">
    <source>
        <dbReference type="Proteomes" id="UP000198555"/>
    </source>
</evidence>
<dbReference type="InterPro" id="IPR036291">
    <property type="entry name" value="NAD(P)-bd_dom_sf"/>
</dbReference>
<evidence type="ECO:0000313" key="4">
    <source>
        <dbReference type="EMBL" id="SEH96269.1"/>
    </source>
</evidence>
<keyword evidence="2" id="KW-0560">Oxidoreductase</keyword>
<evidence type="ECO:0000256" key="3">
    <source>
        <dbReference type="RuleBase" id="RU000363"/>
    </source>
</evidence>
<accession>A0A1H6MF37</accession>
<organism evidence="4 5">
    <name type="scientific">Epilithonimonas hominis</name>
    <dbReference type="NCBI Taxonomy" id="420404"/>
    <lineage>
        <taxon>Bacteria</taxon>
        <taxon>Pseudomonadati</taxon>
        <taxon>Bacteroidota</taxon>
        <taxon>Flavobacteriia</taxon>
        <taxon>Flavobacteriales</taxon>
        <taxon>Weeksellaceae</taxon>
        <taxon>Chryseobacterium group</taxon>
        <taxon>Epilithonimonas</taxon>
    </lineage>
</organism>
<keyword evidence="5" id="KW-1185">Reference proteome</keyword>
<dbReference type="PRINTS" id="PR00080">
    <property type="entry name" value="SDRFAMILY"/>
</dbReference>
<dbReference type="InterPro" id="IPR002347">
    <property type="entry name" value="SDR_fam"/>
</dbReference>
<gene>
    <name evidence="4" type="ORF">SAMN05421793_1685</name>
</gene>
<evidence type="ECO:0000256" key="1">
    <source>
        <dbReference type="ARBA" id="ARBA00006484"/>
    </source>
</evidence>
<comment type="similarity">
    <text evidence="1 3">Belongs to the short-chain dehydrogenases/reductases (SDR) family.</text>
</comment>
<dbReference type="Gene3D" id="3.40.50.720">
    <property type="entry name" value="NAD(P)-binding Rossmann-like Domain"/>
    <property type="match status" value="1"/>
</dbReference>
<sequence length="346" mass="38311">MIVVNSYIITNHQYHIMEKRIDERSLKGKTVVITGASSGVGRAIAEAFALEGCQIVLAARGQEALEETLRLCEDLEAKAIAVSTDVSLYEDVQHLTQEAIDNFGRIDFWVNNAGVMASGRFEEIPMDVNEQVIKTNLFGYMHGAYSVLPIFKKQEEGVLINNVSIGGFMPAPYSAVYSSTKFGIRGMMECLHGEISDFPHIHIANLYPQIQRSTGNMHSAKYSGLDFKIPPFASDPRDTASKILQLAKHPQKDLFPDFKSKALVTLYKTFPKIIINTASAGMRLMMKSNESSGDEGNVLRPSGYPHRIYGNTILPVPSKKTKTAFLAGLGVSLLFMVLRTNMRKDI</sequence>
<dbReference type="PANTHER" id="PTHR44196">
    <property type="entry name" value="DEHYDROGENASE/REDUCTASE SDR FAMILY MEMBER 7B"/>
    <property type="match status" value="1"/>
</dbReference>
<dbReference type="PANTHER" id="PTHR44196:SF1">
    <property type="entry name" value="DEHYDROGENASE_REDUCTASE SDR FAMILY MEMBER 7B"/>
    <property type="match status" value="1"/>
</dbReference>
<dbReference type="GO" id="GO:0016020">
    <property type="term" value="C:membrane"/>
    <property type="evidence" value="ECO:0007669"/>
    <property type="project" value="TreeGrafter"/>
</dbReference>
<reference evidence="5" key="1">
    <citation type="submission" date="2016-10" db="EMBL/GenBank/DDBJ databases">
        <authorList>
            <person name="Varghese N."/>
            <person name="Submissions S."/>
        </authorList>
    </citation>
    <scope>NUCLEOTIDE SEQUENCE [LARGE SCALE GENOMIC DNA]</scope>
    <source>
        <strain evidence="5">DSM 19326</strain>
    </source>
</reference>
<dbReference type="EMBL" id="FNWX01000068">
    <property type="protein sequence ID" value="SEH96269.1"/>
    <property type="molecule type" value="Genomic_DNA"/>
</dbReference>
<dbReference type="PRINTS" id="PR00081">
    <property type="entry name" value="GDHRDH"/>
</dbReference>
<dbReference type="AlphaFoldDB" id="A0A1H6MF37"/>
<proteinExistence type="inferred from homology"/>
<dbReference type="Pfam" id="PF00106">
    <property type="entry name" value="adh_short"/>
    <property type="match status" value="1"/>
</dbReference>
<dbReference type="PROSITE" id="PS00061">
    <property type="entry name" value="ADH_SHORT"/>
    <property type="match status" value="1"/>
</dbReference>
<name>A0A1H6MF37_9FLAO</name>
<dbReference type="GO" id="GO:0016491">
    <property type="term" value="F:oxidoreductase activity"/>
    <property type="evidence" value="ECO:0007669"/>
    <property type="project" value="UniProtKB-KW"/>
</dbReference>